<dbReference type="KEGG" id="hch:HCH_04114"/>
<sequence>MRRAAAYNFAFVTWSEDHYNAARDNKCRFEAYKSGLSRSSSQSELAGLLTNIEQNKQWRTIK</sequence>
<accession>Q2SEV0</accession>
<dbReference type="Proteomes" id="UP000000238">
    <property type="component" value="Chromosome"/>
</dbReference>
<gene>
    <name evidence="1" type="ordered locus">HCH_04114</name>
</gene>
<dbReference type="HOGENOM" id="CLU_2897926_0_0_6"/>
<evidence type="ECO:0000313" key="2">
    <source>
        <dbReference type="Proteomes" id="UP000000238"/>
    </source>
</evidence>
<name>Q2SEV0_HAHCH</name>
<dbReference type="EMBL" id="CP000155">
    <property type="protein sequence ID" value="ABC30824.1"/>
    <property type="molecule type" value="Genomic_DNA"/>
</dbReference>
<dbReference type="AlphaFoldDB" id="Q2SEV0"/>
<protein>
    <submittedName>
        <fullName evidence="1">Uncharacterized protein</fullName>
    </submittedName>
</protein>
<organism evidence="1 2">
    <name type="scientific">Hahella chejuensis (strain KCTC 2396)</name>
    <dbReference type="NCBI Taxonomy" id="349521"/>
    <lineage>
        <taxon>Bacteria</taxon>
        <taxon>Pseudomonadati</taxon>
        <taxon>Pseudomonadota</taxon>
        <taxon>Gammaproteobacteria</taxon>
        <taxon>Oceanospirillales</taxon>
        <taxon>Hahellaceae</taxon>
        <taxon>Hahella</taxon>
    </lineage>
</organism>
<proteinExistence type="predicted"/>
<evidence type="ECO:0000313" key="1">
    <source>
        <dbReference type="EMBL" id="ABC30824.1"/>
    </source>
</evidence>
<reference evidence="1 2" key="1">
    <citation type="journal article" date="2005" name="Nucleic Acids Res.">
        <title>Genomic blueprint of Hahella chejuensis, a marine microbe producing an algicidal agent.</title>
        <authorList>
            <person name="Jeong H."/>
            <person name="Yim J.H."/>
            <person name="Lee C."/>
            <person name="Choi S.-H."/>
            <person name="Park Y.K."/>
            <person name="Yoon S.H."/>
            <person name="Hur C.-G."/>
            <person name="Kang H.-Y."/>
            <person name="Kim D."/>
            <person name="Lee H.H."/>
            <person name="Park K.H."/>
            <person name="Park S.-H."/>
            <person name="Park H.-S."/>
            <person name="Lee H.K."/>
            <person name="Oh T.K."/>
            <person name="Kim J.F."/>
        </authorList>
    </citation>
    <scope>NUCLEOTIDE SEQUENCE [LARGE SCALE GENOMIC DNA]</scope>
    <source>
        <strain evidence="1 2">KCTC 2396</strain>
    </source>
</reference>
<keyword evidence="2" id="KW-1185">Reference proteome</keyword>
<dbReference type="STRING" id="349521.HCH_04114"/>